<dbReference type="EMBL" id="VSSQ01066671">
    <property type="protein sequence ID" value="MPN19167.1"/>
    <property type="molecule type" value="Genomic_DNA"/>
</dbReference>
<comment type="caution">
    <text evidence="1">The sequence shown here is derived from an EMBL/GenBank/DDBJ whole genome shotgun (WGS) entry which is preliminary data.</text>
</comment>
<proteinExistence type="predicted"/>
<dbReference type="AlphaFoldDB" id="A0A645FXB6"/>
<gene>
    <name evidence="1" type="ORF">SDC9_166533</name>
</gene>
<name>A0A645FXB6_9ZZZZ</name>
<accession>A0A645FXB6</accession>
<organism evidence="1">
    <name type="scientific">bioreactor metagenome</name>
    <dbReference type="NCBI Taxonomy" id="1076179"/>
    <lineage>
        <taxon>unclassified sequences</taxon>
        <taxon>metagenomes</taxon>
        <taxon>ecological metagenomes</taxon>
    </lineage>
</organism>
<reference evidence="1" key="1">
    <citation type="submission" date="2019-08" db="EMBL/GenBank/DDBJ databases">
        <authorList>
            <person name="Kucharzyk K."/>
            <person name="Murdoch R.W."/>
            <person name="Higgins S."/>
            <person name="Loffler F."/>
        </authorList>
    </citation>
    <scope>NUCLEOTIDE SEQUENCE</scope>
</reference>
<evidence type="ECO:0000313" key="1">
    <source>
        <dbReference type="EMBL" id="MPN19167.1"/>
    </source>
</evidence>
<protein>
    <submittedName>
        <fullName evidence="1">Uncharacterized protein</fullName>
    </submittedName>
</protein>
<sequence length="140" mass="16238">MTEFLFVFGSDKKFSTFQHGLHHHGCRIGKAHHSFKLQSQVLFSFDVKRNTAYIRLMHRSHYFGHHRKTCSACKCKNFLFIAGHKFVDHRNACRMQKCLHKVRYNVTIVGNGINNPADSRYVDPIKFHLIARGTGSIHDP</sequence>